<evidence type="ECO:0000313" key="1">
    <source>
        <dbReference type="Proteomes" id="UP000095281"/>
    </source>
</evidence>
<reference evidence="2" key="1">
    <citation type="submission" date="2016-11" db="UniProtKB">
        <authorList>
            <consortium name="WormBaseParasite"/>
        </authorList>
    </citation>
    <scope>IDENTIFICATION</scope>
</reference>
<accession>A0A1I8AZ55</accession>
<proteinExistence type="predicted"/>
<organism evidence="1 2">
    <name type="scientific">Meloidogyne hapla</name>
    <name type="common">Root-knot nematode worm</name>
    <dbReference type="NCBI Taxonomy" id="6305"/>
    <lineage>
        <taxon>Eukaryota</taxon>
        <taxon>Metazoa</taxon>
        <taxon>Ecdysozoa</taxon>
        <taxon>Nematoda</taxon>
        <taxon>Chromadorea</taxon>
        <taxon>Rhabditida</taxon>
        <taxon>Tylenchina</taxon>
        <taxon>Tylenchomorpha</taxon>
        <taxon>Tylenchoidea</taxon>
        <taxon>Meloidogynidae</taxon>
        <taxon>Meloidogyninae</taxon>
        <taxon>Meloidogyne</taxon>
    </lineage>
</organism>
<sequence length="175" mass="19613">MLDQFDRMQSASSALGVPDVSTVYHAAIQQFSSFGRNKNIPKILLVFSSGEDIFSDTTARELIASHDIFLILVGPTSYDSEIAEESNEHLLVVRWELLDGNRLAEYLEAACTRKVLRLPKSRTKFVTGKETKEISTLPPLIFPQTVFEPSKETRPSIVRPVTTAVTLQIEPRHVL</sequence>
<evidence type="ECO:0000313" key="2">
    <source>
        <dbReference type="WBParaSite" id="MhA1_Contig111.frz3.gene5"/>
    </source>
</evidence>
<protein>
    <submittedName>
        <fullName evidence="2">VWFA domain-containing protein</fullName>
    </submittedName>
</protein>
<dbReference type="WBParaSite" id="MhA1_Contig111.frz3.gene5">
    <property type="protein sequence ID" value="MhA1_Contig111.frz3.gene5"/>
    <property type="gene ID" value="MhA1_Contig111.frz3.gene5"/>
</dbReference>
<dbReference type="Proteomes" id="UP000095281">
    <property type="component" value="Unplaced"/>
</dbReference>
<keyword evidence="1" id="KW-1185">Reference proteome</keyword>
<dbReference type="AlphaFoldDB" id="A0A1I8AZ55"/>
<name>A0A1I8AZ55_MELHA</name>